<feature type="transmembrane region" description="Helical" evidence="1">
    <location>
        <begin position="164"/>
        <end position="181"/>
    </location>
</feature>
<dbReference type="InterPro" id="IPR021354">
    <property type="entry name" value="DUF2975"/>
</dbReference>
<dbReference type="RefSeq" id="WP_341423629.1">
    <property type="nucleotide sequence ID" value="NZ_JBBUTG010000001.1"/>
</dbReference>
<keyword evidence="1" id="KW-0812">Transmembrane</keyword>
<protein>
    <submittedName>
        <fullName evidence="2">DUF2975 domain-containing protein</fullName>
    </submittedName>
</protein>
<dbReference type="Proteomes" id="UP001371218">
    <property type="component" value="Unassembled WGS sequence"/>
</dbReference>
<reference evidence="2 3" key="1">
    <citation type="submission" date="2024-04" db="EMBL/GenBank/DDBJ databases">
        <title>Novel species of the genus Ideonella isolated from streams.</title>
        <authorList>
            <person name="Lu H."/>
        </authorList>
    </citation>
    <scope>NUCLEOTIDE SEQUENCE [LARGE SCALE GENOMIC DNA]</scope>
    <source>
        <strain evidence="2 3">DXS29W</strain>
    </source>
</reference>
<accession>A0ABU9BHJ7</accession>
<keyword evidence="1" id="KW-1133">Transmembrane helix</keyword>
<feature type="transmembrane region" description="Helical" evidence="1">
    <location>
        <begin position="28"/>
        <end position="47"/>
    </location>
</feature>
<evidence type="ECO:0000313" key="2">
    <source>
        <dbReference type="EMBL" id="MEK8029286.1"/>
    </source>
</evidence>
<dbReference type="Pfam" id="PF11188">
    <property type="entry name" value="DUF2975"/>
    <property type="match status" value="1"/>
</dbReference>
<keyword evidence="1" id="KW-0472">Membrane</keyword>
<dbReference type="EMBL" id="JBBUTG010000001">
    <property type="protein sequence ID" value="MEK8029286.1"/>
    <property type="molecule type" value="Genomic_DNA"/>
</dbReference>
<keyword evidence="3" id="KW-1185">Reference proteome</keyword>
<gene>
    <name evidence="2" type="ORF">AACH06_00515</name>
</gene>
<name>A0ABU9BHJ7_9BURK</name>
<organism evidence="2 3">
    <name type="scientific">Ideonella lacteola</name>
    <dbReference type="NCBI Taxonomy" id="2984193"/>
    <lineage>
        <taxon>Bacteria</taxon>
        <taxon>Pseudomonadati</taxon>
        <taxon>Pseudomonadota</taxon>
        <taxon>Betaproteobacteria</taxon>
        <taxon>Burkholderiales</taxon>
        <taxon>Sphaerotilaceae</taxon>
        <taxon>Ideonella</taxon>
    </lineage>
</organism>
<feature type="transmembrane region" description="Helical" evidence="1">
    <location>
        <begin position="80"/>
        <end position="102"/>
    </location>
</feature>
<feature type="transmembrane region" description="Helical" evidence="1">
    <location>
        <begin position="122"/>
        <end position="144"/>
    </location>
</feature>
<evidence type="ECO:0000256" key="1">
    <source>
        <dbReference type="SAM" id="Phobius"/>
    </source>
</evidence>
<sequence>MISPSTAPRASALPLTVRLRRLSRWIRGLSLVAGLLLLATPLMVLLIPETLMDAGFQQIGGLDMVGLSQDGLTLAVRTRLALVTLWPVGIGLGLMWQLWSLFGEYLKGNVFGQRALTCLHRFSALLLALSITIPLSHVLLSVAVSWDNPPGQRQLIVSISSNDYALVLGALVFLAIARVMGEAARVAEENEGFV</sequence>
<comment type="caution">
    <text evidence="2">The sequence shown here is derived from an EMBL/GenBank/DDBJ whole genome shotgun (WGS) entry which is preliminary data.</text>
</comment>
<evidence type="ECO:0000313" key="3">
    <source>
        <dbReference type="Proteomes" id="UP001371218"/>
    </source>
</evidence>
<proteinExistence type="predicted"/>